<evidence type="ECO:0000313" key="3">
    <source>
        <dbReference type="EMBL" id="KAJ7371505.1"/>
    </source>
</evidence>
<proteinExistence type="predicted"/>
<feature type="domain" description="Alpha-2-macroglobulin bait region" evidence="2">
    <location>
        <begin position="8"/>
        <end position="89"/>
    </location>
</feature>
<dbReference type="PANTHER" id="PTHR11412">
    <property type="entry name" value="MACROGLOBULIN / COMPLEMENT"/>
    <property type="match status" value="1"/>
</dbReference>
<feature type="region of interest" description="Disordered" evidence="1">
    <location>
        <begin position="258"/>
        <end position="291"/>
    </location>
</feature>
<dbReference type="InterPro" id="IPR011625">
    <property type="entry name" value="A2M_N_BRD"/>
</dbReference>
<feature type="compositionally biased region" description="Basic and acidic residues" evidence="1">
    <location>
        <begin position="214"/>
        <end position="229"/>
    </location>
</feature>
<name>A0A9X0CQ32_9CNID</name>
<feature type="region of interest" description="Disordered" evidence="1">
    <location>
        <begin position="182"/>
        <end position="229"/>
    </location>
</feature>
<evidence type="ECO:0000259" key="2">
    <source>
        <dbReference type="Pfam" id="PF07703"/>
    </source>
</evidence>
<reference evidence="3" key="1">
    <citation type="submission" date="2023-01" db="EMBL/GenBank/DDBJ databases">
        <title>Genome assembly of the deep-sea coral Lophelia pertusa.</title>
        <authorList>
            <person name="Herrera S."/>
            <person name="Cordes E."/>
        </authorList>
    </citation>
    <scope>NUCLEOTIDE SEQUENCE</scope>
    <source>
        <strain evidence="3">USNM1676648</strain>
        <tissue evidence="3">Polyp</tissue>
    </source>
</reference>
<feature type="region of interest" description="Disordered" evidence="1">
    <location>
        <begin position="452"/>
        <end position="477"/>
    </location>
</feature>
<organism evidence="3 4">
    <name type="scientific">Desmophyllum pertusum</name>
    <dbReference type="NCBI Taxonomy" id="174260"/>
    <lineage>
        <taxon>Eukaryota</taxon>
        <taxon>Metazoa</taxon>
        <taxon>Cnidaria</taxon>
        <taxon>Anthozoa</taxon>
        <taxon>Hexacorallia</taxon>
        <taxon>Scleractinia</taxon>
        <taxon>Caryophylliina</taxon>
        <taxon>Caryophylliidae</taxon>
        <taxon>Desmophyllum</taxon>
    </lineage>
</organism>
<dbReference type="Proteomes" id="UP001163046">
    <property type="component" value="Unassembled WGS sequence"/>
</dbReference>
<dbReference type="AlphaFoldDB" id="A0A9X0CQ32"/>
<protein>
    <submittedName>
        <fullName evidence="3">Endopeptidase inhibitor</fullName>
    </submittedName>
</protein>
<dbReference type="Gene3D" id="2.60.40.1930">
    <property type="match status" value="1"/>
</dbReference>
<dbReference type="OrthoDB" id="6155561at2759"/>
<comment type="caution">
    <text evidence="3">The sequence shown here is derived from an EMBL/GenBank/DDBJ whole genome shotgun (WGS) entry which is preliminary data.</text>
</comment>
<dbReference type="Gene3D" id="6.20.50.160">
    <property type="match status" value="1"/>
</dbReference>
<feature type="compositionally biased region" description="Basic and acidic residues" evidence="1">
    <location>
        <begin position="452"/>
        <end position="462"/>
    </location>
</feature>
<keyword evidence="4" id="KW-1185">Reference proteome</keyword>
<sequence>MFTSRGFIEFNVTQKMVPSCRLLLFHVRDDRETVADNMLIDVEDTLENKVDVRFADSIRKPGEPTRLIITAAPGSQVAVTAVDKSVHLLKGGNELTQDDAINVLSSQDVGPSGSSRSYRRNSCGYQPHWWGPWRSKRSSVPYFGRTKDLDASKAFKDSGIIYFSELTIETARCERPVNDYNSGPLRRVQSRPMMAESSDLRMMEGPRGPQGSLRRKESNAKKESSTKKPLRIRKEFPETWLWTEETTSFPQVANLGGGGGGGAPEFEAIADSDDGDDGSVSPKNKQETKRTPLNVRKDFPETWLWTEEVINCELEICAVNCVYITFEDLRSAMANAVASNTSNSDLEGLESLQLKNSRSGHVARLTSLYRTIESLTVEFGNMEEVSTLMAEVEESFRRFQTVHHKYFATFNESTDQEREVRYYDEQFRRKLLFQMMIEQWFVKANASARSEVHEETEVRPEDSGSVAGSHRHLSARSEVHEEIDFASVAGFSATSNRSE</sequence>
<dbReference type="Pfam" id="PF07703">
    <property type="entry name" value="A2M_BRD"/>
    <property type="match status" value="1"/>
</dbReference>
<dbReference type="EMBL" id="MU826845">
    <property type="protein sequence ID" value="KAJ7371505.1"/>
    <property type="molecule type" value="Genomic_DNA"/>
</dbReference>
<gene>
    <name evidence="3" type="primary">A2ML1_3</name>
    <name evidence="3" type="ORF">OS493_024844</name>
</gene>
<dbReference type="PANTHER" id="PTHR11412:SF171">
    <property type="entry name" value="PREGNANCY ZONE PROTEIN-LIKE PROTEIN"/>
    <property type="match status" value="1"/>
</dbReference>
<dbReference type="InterPro" id="IPR050473">
    <property type="entry name" value="A2M/Complement_sys"/>
</dbReference>
<evidence type="ECO:0000256" key="1">
    <source>
        <dbReference type="SAM" id="MobiDB-lite"/>
    </source>
</evidence>
<evidence type="ECO:0000313" key="4">
    <source>
        <dbReference type="Proteomes" id="UP001163046"/>
    </source>
</evidence>
<feature type="compositionally biased region" description="Acidic residues" evidence="1">
    <location>
        <begin position="268"/>
        <end position="277"/>
    </location>
</feature>
<accession>A0A9X0CQ32</accession>